<dbReference type="EMBL" id="CP002271">
    <property type="protein sequence ID" value="ADO70846.1"/>
    <property type="molecule type" value="Genomic_DNA"/>
</dbReference>
<dbReference type="HOGENOM" id="CLU_059916_0_0_7"/>
<proteinExistence type="predicted"/>
<dbReference type="AlphaFoldDB" id="E3FSC3"/>
<feature type="region of interest" description="Disordered" evidence="1">
    <location>
        <begin position="109"/>
        <end position="134"/>
    </location>
</feature>
<dbReference type="KEGG" id="sur:STAUR_3054"/>
<dbReference type="Proteomes" id="UP000001351">
    <property type="component" value="Chromosome"/>
</dbReference>
<evidence type="ECO:0000313" key="4">
    <source>
        <dbReference type="Proteomes" id="UP000001351"/>
    </source>
</evidence>
<evidence type="ECO:0000313" key="3">
    <source>
        <dbReference type="EMBL" id="ADO70846.1"/>
    </source>
</evidence>
<feature type="domain" description="DUF1521" evidence="2">
    <location>
        <begin position="159"/>
        <end position="227"/>
    </location>
</feature>
<evidence type="ECO:0000256" key="1">
    <source>
        <dbReference type="SAM" id="MobiDB-lite"/>
    </source>
</evidence>
<dbReference type="Pfam" id="PF07481">
    <property type="entry name" value="DUF1521"/>
    <property type="match status" value="1"/>
</dbReference>
<protein>
    <recommendedName>
        <fullName evidence="2">DUF1521 domain-containing protein</fullName>
    </recommendedName>
</protein>
<accession>E3FSC3</accession>
<keyword evidence="4" id="KW-1185">Reference proteome</keyword>
<evidence type="ECO:0000259" key="2">
    <source>
        <dbReference type="Pfam" id="PF07481"/>
    </source>
</evidence>
<name>E3FSC3_STIAD</name>
<feature type="region of interest" description="Disordered" evidence="1">
    <location>
        <begin position="272"/>
        <end position="300"/>
    </location>
</feature>
<reference evidence="3 4" key="1">
    <citation type="journal article" date="2011" name="Mol. Biol. Evol.">
        <title>Comparative genomic analysis of fruiting body formation in Myxococcales.</title>
        <authorList>
            <person name="Huntley S."/>
            <person name="Hamann N."/>
            <person name="Wegener-Feldbrugge S."/>
            <person name="Treuner-Lange A."/>
            <person name="Kube M."/>
            <person name="Reinhardt R."/>
            <person name="Klages S."/>
            <person name="Muller R."/>
            <person name="Ronning C.M."/>
            <person name="Nierman W.C."/>
            <person name="Sogaard-Andersen L."/>
        </authorList>
    </citation>
    <scope>NUCLEOTIDE SEQUENCE [LARGE SCALE GENOMIC DNA]</scope>
    <source>
        <strain evidence="3 4">DW4/3-1</strain>
    </source>
</reference>
<sequence length="387" mass="40404">MPLGTRSHLTKPKEKIMSTKSVGANIPNVNAWGAGLKGGLSATDAQLVKTAVATLGEFAKAAASTLDQLSKTAGTTAAAPTNTATGSQTDALDWGGGAKSLNDVFNLALNGAPSSPTPGDSAHPSGSLKTDSSGVITTPGGYKIEATGQFDWKITGPDGKETKVWGDPHVAEGDGGKWDFKRDSTFVLGDGTRINVTTKPYGNGMTVTGGLEVISGNDRVQVTDIDKGKGKTGPVTADGYAHVNSFGGKDVFVMGKETDDWSFQGKEIIGSNNGGDSFKLGNDLAPGTPKPTNPTTKPAPTNKFEQLADLFKALSKVFDSLKNLSDVLGRRNSHAGEAQAPGRGPWLNRRQGALEKSFSQIGRMLDTALRFQNLSSGIQTNRNHFLA</sequence>
<gene>
    <name evidence="3" type="ordered locus">STAUR_3054</name>
</gene>
<dbReference type="InterPro" id="IPR011086">
    <property type="entry name" value="DUF1521"/>
</dbReference>
<organism evidence="3 4">
    <name type="scientific">Stigmatella aurantiaca (strain DW4/3-1)</name>
    <dbReference type="NCBI Taxonomy" id="378806"/>
    <lineage>
        <taxon>Bacteria</taxon>
        <taxon>Pseudomonadati</taxon>
        <taxon>Myxococcota</taxon>
        <taxon>Myxococcia</taxon>
        <taxon>Myxococcales</taxon>
        <taxon>Cystobacterineae</taxon>
        <taxon>Archangiaceae</taxon>
        <taxon>Stigmatella</taxon>
    </lineage>
</organism>
<dbReference type="STRING" id="378806.STAUR_3054"/>
<dbReference type="eggNOG" id="ENOG5033MSF">
    <property type="taxonomic scope" value="Bacteria"/>
</dbReference>